<feature type="region of interest" description="Disordered" evidence="1">
    <location>
        <begin position="95"/>
        <end position="136"/>
    </location>
</feature>
<feature type="compositionally biased region" description="Acidic residues" evidence="1">
    <location>
        <begin position="108"/>
        <end position="123"/>
    </location>
</feature>
<keyword evidence="2" id="KW-0472">Membrane</keyword>
<evidence type="ECO:0000313" key="4">
    <source>
        <dbReference type="Proteomes" id="UP001341840"/>
    </source>
</evidence>
<feature type="compositionally biased region" description="Polar residues" evidence="1">
    <location>
        <begin position="124"/>
        <end position="136"/>
    </location>
</feature>
<dbReference type="EMBL" id="JASCZI010242626">
    <property type="protein sequence ID" value="MED6211636.1"/>
    <property type="molecule type" value="Genomic_DNA"/>
</dbReference>
<sequence length="136" mass="15108">MGEENEFVRGRRDPSGLFAVKIVCVCYVFVVGNKVDRTASGRSNWRVVVKCKSRGRIESQEVLTTNEAYQNADDIPVRIITDTEPPETLRSLTGEVDIVNAQLPNTENQDESEVEEPNSEDNESASADSISTQDDE</sequence>
<proteinExistence type="predicted"/>
<comment type="caution">
    <text evidence="3">The sequence shown here is derived from an EMBL/GenBank/DDBJ whole genome shotgun (WGS) entry which is preliminary data.</text>
</comment>
<keyword evidence="2" id="KW-1133">Transmembrane helix</keyword>
<accession>A0ABU6YNZ6</accession>
<gene>
    <name evidence="3" type="ORF">PIB30_075651</name>
</gene>
<evidence type="ECO:0000313" key="3">
    <source>
        <dbReference type="EMBL" id="MED6211636.1"/>
    </source>
</evidence>
<protein>
    <submittedName>
        <fullName evidence="3">Uncharacterized protein</fullName>
    </submittedName>
</protein>
<keyword evidence="4" id="KW-1185">Reference proteome</keyword>
<feature type="transmembrane region" description="Helical" evidence="2">
    <location>
        <begin position="15"/>
        <end position="32"/>
    </location>
</feature>
<name>A0ABU6YNZ6_9FABA</name>
<keyword evidence="2" id="KW-0812">Transmembrane</keyword>
<reference evidence="3 4" key="1">
    <citation type="journal article" date="2023" name="Plants (Basel)">
        <title>Bridging the Gap: Combining Genomics and Transcriptomics Approaches to Understand Stylosanthes scabra, an Orphan Legume from the Brazilian Caatinga.</title>
        <authorList>
            <person name="Ferreira-Neto J.R.C."/>
            <person name="da Silva M.D."/>
            <person name="Binneck E."/>
            <person name="de Melo N.F."/>
            <person name="da Silva R.H."/>
            <person name="de Melo A.L.T.M."/>
            <person name="Pandolfi V."/>
            <person name="Bustamante F.O."/>
            <person name="Brasileiro-Vidal A.C."/>
            <person name="Benko-Iseppon A.M."/>
        </authorList>
    </citation>
    <scope>NUCLEOTIDE SEQUENCE [LARGE SCALE GENOMIC DNA]</scope>
    <source>
        <tissue evidence="3">Leaves</tissue>
    </source>
</reference>
<dbReference type="Proteomes" id="UP001341840">
    <property type="component" value="Unassembled WGS sequence"/>
</dbReference>
<evidence type="ECO:0000256" key="2">
    <source>
        <dbReference type="SAM" id="Phobius"/>
    </source>
</evidence>
<organism evidence="3 4">
    <name type="scientific">Stylosanthes scabra</name>
    <dbReference type="NCBI Taxonomy" id="79078"/>
    <lineage>
        <taxon>Eukaryota</taxon>
        <taxon>Viridiplantae</taxon>
        <taxon>Streptophyta</taxon>
        <taxon>Embryophyta</taxon>
        <taxon>Tracheophyta</taxon>
        <taxon>Spermatophyta</taxon>
        <taxon>Magnoliopsida</taxon>
        <taxon>eudicotyledons</taxon>
        <taxon>Gunneridae</taxon>
        <taxon>Pentapetalae</taxon>
        <taxon>rosids</taxon>
        <taxon>fabids</taxon>
        <taxon>Fabales</taxon>
        <taxon>Fabaceae</taxon>
        <taxon>Papilionoideae</taxon>
        <taxon>50 kb inversion clade</taxon>
        <taxon>dalbergioids sensu lato</taxon>
        <taxon>Dalbergieae</taxon>
        <taxon>Pterocarpus clade</taxon>
        <taxon>Stylosanthes</taxon>
    </lineage>
</organism>
<evidence type="ECO:0000256" key="1">
    <source>
        <dbReference type="SAM" id="MobiDB-lite"/>
    </source>
</evidence>